<evidence type="ECO:0000256" key="6">
    <source>
        <dbReference type="ARBA" id="ARBA00023295"/>
    </source>
</evidence>
<name>A0AAV9C421_ACOCL</name>
<dbReference type="InterPro" id="IPR012334">
    <property type="entry name" value="Pectin_lyas_fold"/>
</dbReference>
<dbReference type="EMBL" id="JAUJYO010000022">
    <property type="protein sequence ID" value="KAK1282963.1"/>
    <property type="molecule type" value="Genomic_DNA"/>
</dbReference>
<reference evidence="11" key="1">
    <citation type="journal article" date="2023" name="Nat. Commun.">
        <title>Diploid and tetraploid genomes of Acorus and the evolution of monocots.</title>
        <authorList>
            <person name="Ma L."/>
            <person name="Liu K.W."/>
            <person name="Li Z."/>
            <person name="Hsiao Y.Y."/>
            <person name="Qi Y."/>
            <person name="Fu T."/>
            <person name="Tang G.D."/>
            <person name="Zhang D."/>
            <person name="Sun W.H."/>
            <person name="Liu D.K."/>
            <person name="Li Y."/>
            <person name="Chen G.Z."/>
            <person name="Liu X.D."/>
            <person name="Liao X.Y."/>
            <person name="Jiang Y.T."/>
            <person name="Yu X."/>
            <person name="Hao Y."/>
            <person name="Huang J."/>
            <person name="Zhao X.W."/>
            <person name="Ke S."/>
            <person name="Chen Y.Y."/>
            <person name="Wu W.L."/>
            <person name="Hsu J.L."/>
            <person name="Lin Y.F."/>
            <person name="Huang M.D."/>
            <person name="Li C.Y."/>
            <person name="Huang L."/>
            <person name="Wang Z.W."/>
            <person name="Zhao X."/>
            <person name="Zhong W.Y."/>
            <person name="Peng D.H."/>
            <person name="Ahmad S."/>
            <person name="Lan S."/>
            <person name="Zhang J.S."/>
            <person name="Tsai W.C."/>
            <person name="Van de Peer Y."/>
            <person name="Liu Z.J."/>
        </authorList>
    </citation>
    <scope>NUCLEOTIDE SEQUENCE</scope>
    <source>
        <strain evidence="11">CP</strain>
    </source>
</reference>
<keyword evidence="6 8" id="KW-0326">Glycosidase</keyword>
<keyword evidence="10" id="KW-0732">Signal</keyword>
<dbReference type="Proteomes" id="UP001180020">
    <property type="component" value="Unassembled WGS sequence"/>
</dbReference>
<evidence type="ECO:0000256" key="1">
    <source>
        <dbReference type="ARBA" id="ARBA00004191"/>
    </source>
</evidence>
<evidence type="ECO:0000256" key="4">
    <source>
        <dbReference type="ARBA" id="ARBA00022525"/>
    </source>
</evidence>
<keyword evidence="9" id="KW-0472">Membrane</keyword>
<evidence type="ECO:0000256" key="7">
    <source>
        <dbReference type="ARBA" id="ARBA00023316"/>
    </source>
</evidence>
<reference evidence="11" key="2">
    <citation type="submission" date="2023-06" db="EMBL/GenBank/DDBJ databases">
        <authorList>
            <person name="Ma L."/>
            <person name="Liu K.-W."/>
            <person name="Li Z."/>
            <person name="Hsiao Y.-Y."/>
            <person name="Qi Y."/>
            <person name="Fu T."/>
            <person name="Tang G."/>
            <person name="Zhang D."/>
            <person name="Sun W.-H."/>
            <person name="Liu D.-K."/>
            <person name="Li Y."/>
            <person name="Chen G.-Z."/>
            <person name="Liu X.-D."/>
            <person name="Liao X.-Y."/>
            <person name="Jiang Y.-T."/>
            <person name="Yu X."/>
            <person name="Hao Y."/>
            <person name="Huang J."/>
            <person name="Zhao X.-W."/>
            <person name="Ke S."/>
            <person name="Chen Y.-Y."/>
            <person name="Wu W.-L."/>
            <person name="Hsu J.-L."/>
            <person name="Lin Y.-F."/>
            <person name="Huang M.-D."/>
            <person name="Li C.-Y."/>
            <person name="Huang L."/>
            <person name="Wang Z.-W."/>
            <person name="Zhao X."/>
            <person name="Zhong W.-Y."/>
            <person name="Peng D.-H."/>
            <person name="Ahmad S."/>
            <person name="Lan S."/>
            <person name="Zhang J.-S."/>
            <person name="Tsai W.-C."/>
            <person name="Van De Peer Y."/>
            <person name="Liu Z.-J."/>
        </authorList>
    </citation>
    <scope>NUCLEOTIDE SEQUENCE</scope>
    <source>
        <strain evidence="11">CP</strain>
        <tissue evidence="11">Leaves</tissue>
    </source>
</reference>
<evidence type="ECO:0000256" key="2">
    <source>
        <dbReference type="ARBA" id="ARBA00008834"/>
    </source>
</evidence>
<dbReference type="Gene3D" id="2.160.20.10">
    <property type="entry name" value="Single-stranded right-handed beta-helix, Pectin lyase-like"/>
    <property type="match status" value="2"/>
</dbReference>
<evidence type="ECO:0000256" key="8">
    <source>
        <dbReference type="RuleBase" id="RU361169"/>
    </source>
</evidence>
<proteinExistence type="inferred from homology"/>
<dbReference type="InterPro" id="IPR011050">
    <property type="entry name" value="Pectin_lyase_fold/virulence"/>
</dbReference>
<keyword evidence="9" id="KW-0812">Transmembrane</keyword>
<comment type="caution">
    <text evidence="11">The sequence shown here is derived from an EMBL/GenBank/DDBJ whole genome shotgun (WGS) entry which is preliminary data.</text>
</comment>
<evidence type="ECO:0000313" key="12">
    <source>
        <dbReference type="Proteomes" id="UP001180020"/>
    </source>
</evidence>
<evidence type="ECO:0000313" key="11">
    <source>
        <dbReference type="EMBL" id="KAK1282963.1"/>
    </source>
</evidence>
<keyword evidence="5 8" id="KW-0378">Hydrolase</keyword>
<dbReference type="SUPFAM" id="SSF51126">
    <property type="entry name" value="Pectin lyase-like"/>
    <property type="match status" value="1"/>
</dbReference>
<accession>A0AAV9C421</accession>
<dbReference type="GO" id="GO:0004650">
    <property type="term" value="F:polygalacturonase activity"/>
    <property type="evidence" value="ECO:0007669"/>
    <property type="project" value="InterPro"/>
</dbReference>
<keyword evidence="9" id="KW-1133">Transmembrane helix</keyword>
<keyword evidence="12" id="KW-1185">Reference proteome</keyword>
<comment type="subcellular location">
    <subcellularLocation>
        <location evidence="1">Secreted</location>
        <location evidence="1">Cell wall</location>
    </subcellularLocation>
</comment>
<evidence type="ECO:0000256" key="9">
    <source>
        <dbReference type="SAM" id="Phobius"/>
    </source>
</evidence>
<keyword evidence="7" id="KW-0961">Cell wall biogenesis/degradation</keyword>
<feature type="transmembrane region" description="Helical" evidence="9">
    <location>
        <begin position="306"/>
        <end position="325"/>
    </location>
</feature>
<feature type="signal peptide" evidence="10">
    <location>
        <begin position="1"/>
        <end position="24"/>
    </location>
</feature>
<dbReference type="AlphaFoldDB" id="A0AAV9C421"/>
<organism evidence="11 12">
    <name type="scientific">Acorus calamus</name>
    <name type="common">Sweet flag</name>
    <dbReference type="NCBI Taxonomy" id="4465"/>
    <lineage>
        <taxon>Eukaryota</taxon>
        <taxon>Viridiplantae</taxon>
        <taxon>Streptophyta</taxon>
        <taxon>Embryophyta</taxon>
        <taxon>Tracheophyta</taxon>
        <taxon>Spermatophyta</taxon>
        <taxon>Magnoliopsida</taxon>
        <taxon>Liliopsida</taxon>
        <taxon>Acoraceae</taxon>
        <taxon>Acorus</taxon>
    </lineage>
</organism>
<dbReference type="GO" id="GO:0071555">
    <property type="term" value="P:cell wall organization"/>
    <property type="evidence" value="ECO:0007669"/>
    <property type="project" value="UniProtKB-KW"/>
</dbReference>
<comment type="similarity">
    <text evidence="2 8">Belongs to the glycosyl hydrolase 28 family.</text>
</comment>
<sequence length="339" mass="35984">MDTSVLSTIVVILVLSASVYVVLADFNVLNYGAVGDGKTDDSQAFVKAWAATCGSTDGSVIMVVPEGNTFLMYPNMFNGPCKPSSITVTIAGTIMAPDTTDKWQGIDASLWLGFNNVNGVTINGNGNFNGRGLNWWNQSCRVSGDKPILSVYGSNNFQIGSGLTVTNSPEKHMTFGNCNYVTIDGINIVSPGDSPNTDGVYTQETQHTSAVQISNVRYNNLHGSATGVMAINLACSLSVGCTGIVMDDINISSGISGKPATSYCLNVHGSIQGSVSPATFANVFISPVGAGVLGLHYTFMRTGGSLTITIVAFLTYHYMMLTYHYSSEKNHGLKRFQLN</sequence>
<evidence type="ECO:0000256" key="3">
    <source>
        <dbReference type="ARBA" id="ARBA00022512"/>
    </source>
</evidence>
<feature type="chain" id="PRO_5043675975" evidence="10">
    <location>
        <begin position="25"/>
        <end position="339"/>
    </location>
</feature>
<dbReference type="PANTHER" id="PTHR31375">
    <property type="match status" value="1"/>
</dbReference>
<evidence type="ECO:0000256" key="10">
    <source>
        <dbReference type="SAM" id="SignalP"/>
    </source>
</evidence>
<keyword evidence="4" id="KW-0964">Secreted</keyword>
<dbReference type="InterPro" id="IPR000743">
    <property type="entry name" value="Glyco_hydro_28"/>
</dbReference>
<gene>
    <name evidence="11" type="ORF">QJS10_CPB22g01131</name>
</gene>
<dbReference type="GO" id="GO:0005975">
    <property type="term" value="P:carbohydrate metabolic process"/>
    <property type="evidence" value="ECO:0007669"/>
    <property type="project" value="InterPro"/>
</dbReference>
<dbReference type="Pfam" id="PF00295">
    <property type="entry name" value="Glyco_hydro_28"/>
    <property type="match status" value="1"/>
</dbReference>
<protein>
    <submittedName>
        <fullName evidence="11">Polygalacturonase</fullName>
    </submittedName>
</protein>
<feature type="transmembrane region" description="Helical" evidence="9">
    <location>
        <begin position="280"/>
        <end position="299"/>
    </location>
</feature>
<keyword evidence="3" id="KW-0134">Cell wall</keyword>
<evidence type="ECO:0000256" key="5">
    <source>
        <dbReference type="ARBA" id="ARBA00022801"/>
    </source>
</evidence>